<comment type="function">
    <text evidence="6">Part of a stress-induced multi-chaperone system, it is involved in the recovery of the cell from heat-induced damage, in cooperation with DnaK, DnaJ and GrpE. Acts before DnaK, in the processing of protein aggregates. Protein binding stimulates the ATPase activity; ATP hydrolysis unfolds the denatured protein aggregates, which probably helps expose new hydrophobic binding sites on the surface of ClpB-bound aggregates, contributing to the solubilization and refolding of denatured protein aggregates by DnaK.</text>
</comment>
<keyword evidence="11" id="KW-0645">Protease</keyword>
<evidence type="ECO:0000259" key="10">
    <source>
        <dbReference type="PROSITE" id="PS51903"/>
    </source>
</evidence>
<dbReference type="GO" id="GO:0006508">
    <property type="term" value="P:proteolysis"/>
    <property type="evidence" value="ECO:0007669"/>
    <property type="project" value="UniProtKB-KW"/>
</dbReference>
<dbReference type="InterPro" id="IPR013461">
    <property type="entry name" value="ClpA"/>
</dbReference>
<comment type="caution">
    <text evidence="11">The sequence shown here is derived from an EMBL/GenBank/DDBJ whole genome shotgun (WGS) entry which is preliminary data.</text>
</comment>
<dbReference type="RefSeq" id="WP_133602626.1">
    <property type="nucleotide sequence ID" value="NZ_JAUFPJ010000002.1"/>
</dbReference>
<dbReference type="Pfam" id="PF17871">
    <property type="entry name" value="AAA_lid_9"/>
    <property type="match status" value="1"/>
</dbReference>
<dbReference type="PRINTS" id="PR00300">
    <property type="entry name" value="CLPPROTEASEA"/>
</dbReference>
<comment type="similarity">
    <text evidence="1 8">Belongs to the ClpA/ClpB family.</text>
</comment>
<keyword evidence="11" id="KW-0378">Hydrolase</keyword>
<dbReference type="SMART" id="SM01086">
    <property type="entry name" value="ClpB_D2-small"/>
    <property type="match status" value="1"/>
</dbReference>
<dbReference type="GO" id="GO:0016887">
    <property type="term" value="F:ATP hydrolysis activity"/>
    <property type="evidence" value="ECO:0007669"/>
    <property type="project" value="InterPro"/>
</dbReference>
<reference evidence="11 12" key="1">
    <citation type="submission" date="2019-03" db="EMBL/GenBank/DDBJ databases">
        <title>Genomic Encyclopedia of Type Strains, Phase IV (KMG-IV): sequencing the most valuable type-strain genomes for metagenomic binning, comparative biology and taxonomic classification.</title>
        <authorList>
            <person name="Goeker M."/>
        </authorList>
    </citation>
    <scope>NUCLEOTIDE SEQUENCE [LARGE SCALE GENOMIC DNA]</scope>
    <source>
        <strain evidence="11 12">DSM 25082</strain>
    </source>
</reference>
<dbReference type="CDD" id="cd00009">
    <property type="entry name" value="AAA"/>
    <property type="match status" value="1"/>
</dbReference>
<keyword evidence="3 8" id="KW-0547">Nucleotide-binding</keyword>
<dbReference type="InterPro" id="IPR018368">
    <property type="entry name" value="ClpA/B_CS1"/>
</dbReference>
<dbReference type="GO" id="GO:0008233">
    <property type="term" value="F:peptidase activity"/>
    <property type="evidence" value="ECO:0007669"/>
    <property type="project" value="UniProtKB-KW"/>
</dbReference>
<dbReference type="Proteomes" id="UP000295357">
    <property type="component" value="Unassembled WGS sequence"/>
</dbReference>
<dbReference type="SUPFAM" id="SSF52540">
    <property type="entry name" value="P-loop containing nucleoside triphosphate hydrolases"/>
    <property type="match status" value="2"/>
</dbReference>
<dbReference type="SUPFAM" id="SSF81923">
    <property type="entry name" value="Double Clp-N motif"/>
    <property type="match status" value="1"/>
</dbReference>
<dbReference type="Pfam" id="PF02861">
    <property type="entry name" value="Clp_N"/>
    <property type="match status" value="1"/>
</dbReference>
<dbReference type="CDD" id="cd19499">
    <property type="entry name" value="RecA-like_ClpB_Hsp104-like"/>
    <property type="match status" value="1"/>
</dbReference>
<dbReference type="PROSITE" id="PS51903">
    <property type="entry name" value="CLP_R"/>
    <property type="match status" value="1"/>
</dbReference>
<evidence type="ECO:0000313" key="12">
    <source>
        <dbReference type="Proteomes" id="UP000295357"/>
    </source>
</evidence>
<dbReference type="InterPro" id="IPR036628">
    <property type="entry name" value="Clp_N_dom_sf"/>
</dbReference>
<organism evidence="11 12">
    <name type="scientific">Roseateles asaccharophilus</name>
    <dbReference type="NCBI Taxonomy" id="582607"/>
    <lineage>
        <taxon>Bacteria</taxon>
        <taxon>Pseudomonadati</taxon>
        <taxon>Pseudomonadota</taxon>
        <taxon>Betaproteobacteria</taxon>
        <taxon>Burkholderiales</taxon>
        <taxon>Sphaerotilaceae</taxon>
        <taxon>Roseateles</taxon>
    </lineage>
</organism>
<dbReference type="InterPro" id="IPR041546">
    <property type="entry name" value="ClpA/ClpB_AAA_lid"/>
</dbReference>
<evidence type="ECO:0000256" key="9">
    <source>
        <dbReference type="SAM" id="MobiDB-lite"/>
    </source>
</evidence>
<dbReference type="OrthoDB" id="9803641at2"/>
<evidence type="ECO:0000256" key="6">
    <source>
        <dbReference type="ARBA" id="ARBA00025613"/>
    </source>
</evidence>
<dbReference type="SMART" id="SM00382">
    <property type="entry name" value="AAA"/>
    <property type="match status" value="2"/>
</dbReference>
<evidence type="ECO:0000256" key="4">
    <source>
        <dbReference type="ARBA" id="ARBA00022840"/>
    </source>
</evidence>
<dbReference type="PROSITE" id="PS00871">
    <property type="entry name" value="CLPAB_2"/>
    <property type="match status" value="1"/>
</dbReference>
<dbReference type="PROSITE" id="PS00870">
    <property type="entry name" value="CLPAB_1"/>
    <property type="match status" value="1"/>
</dbReference>
<dbReference type="PANTHER" id="PTHR11638:SF111">
    <property type="entry name" value="ATP-DEPENDENT CLP PROTEASE ATP-BINDING SUBUNIT CLPA"/>
    <property type="match status" value="1"/>
</dbReference>
<dbReference type="AlphaFoldDB" id="A0A4V6PU83"/>
<evidence type="ECO:0000256" key="1">
    <source>
        <dbReference type="ARBA" id="ARBA00008675"/>
    </source>
</evidence>
<evidence type="ECO:0000256" key="2">
    <source>
        <dbReference type="ARBA" id="ARBA00022737"/>
    </source>
</evidence>
<evidence type="ECO:0000256" key="7">
    <source>
        <dbReference type="PROSITE-ProRule" id="PRU01251"/>
    </source>
</evidence>
<feature type="region of interest" description="Disordered" evidence="9">
    <location>
        <begin position="144"/>
        <end position="183"/>
    </location>
</feature>
<dbReference type="Gene3D" id="1.10.1780.10">
    <property type="entry name" value="Clp, N-terminal domain"/>
    <property type="match status" value="1"/>
</dbReference>
<dbReference type="InterPro" id="IPR050130">
    <property type="entry name" value="ClpA_ClpB"/>
</dbReference>
<feature type="compositionally biased region" description="Gly residues" evidence="9">
    <location>
        <begin position="154"/>
        <end position="163"/>
    </location>
</feature>
<dbReference type="InterPro" id="IPR028299">
    <property type="entry name" value="ClpA/B_CS2"/>
</dbReference>
<accession>A0A4V6PU83</accession>
<evidence type="ECO:0000256" key="3">
    <source>
        <dbReference type="ARBA" id="ARBA00022741"/>
    </source>
</evidence>
<keyword evidence="5 8" id="KW-0143">Chaperone</keyword>
<keyword evidence="12" id="KW-1185">Reference proteome</keyword>
<dbReference type="GO" id="GO:0005737">
    <property type="term" value="C:cytoplasm"/>
    <property type="evidence" value="ECO:0007669"/>
    <property type="project" value="TreeGrafter"/>
</dbReference>
<dbReference type="InterPro" id="IPR004176">
    <property type="entry name" value="Clp_R_N"/>
</dbReference>
<dbReference type="FunFam" id="1.10.8.60:FF:000011">
    <property type="entry name" value="ATP-dependent Clp protease ATP-binding subunit"/>
    <property type="match status" value="1"/>
</dbReference>
<dbReference type="InterPro" id="IPR003593">
    <property type="entry name" value="AAA+_ATPase"/>
</dbReference>
<feature type="domain" description="Clp R" evidence="10">
    <location>
        <begin position="1"/>
        <end position="146"/>
    </location>
</feature>
<gene>
    <name evidence="11" type="ORF">DFR39_102239</name>
</gene>
<dbReference type="GO" id="GO:0043335">
    <property type="term" value="P:protein unfolding"/>
    <property type="evidence" value="ECO:0007669"/>
    <property type="project" value="InterPro"/>
</dbReference>
<dbReference type="InterPro" id="IPR003959">
    <property type="entry name" value="ATPase_AAA_core"/>
</dbReference>
<dbReference type="PANTHER" id="PTHR11638">
    <property type="entry name" value="ATP-DEPENDENT CLP PROTEASE"/>
    <property type="match status" value="1"/>
</dbReference>
<evidence type="ECO:0000256" key="5">
    <source>
        <dbReference type="ARBA" id="ARBA00023186"/>
    </source>
</evidence>
<evidence type="ECO:0000313" key="11">
    <source>
        <dbReference type="EMBL" id="TDP11856.1"/>
    </source>
</evidence>
<sequence>MIAQELEVSLHMAFVEARQQRHEFITVEHLLMALLDNPSAAEVLRACSANIDDLRKSLAQFIKENTPTVGGTEEVDTQPTLGFQRVIQRAIMHVQSTGSGKKEVTGANVLVAIFGEKDSHAVYYLHQQGVTRLDVVNYIAHGIKKSEPPEPQGSGKGQEGNGGNEAEREEGEGQGGGKGSPLEQFTQNLNQQAKDGKIDPLIGREGEVERVVQVLCRRRKNNPLLVGEAGVGKTAIAEGLAWRITEGQVPDVLADSVVYSLDMGALLAGTKYRGDFEQRLKAVLKQLKEQPHAILFIDEIHTLIGAGAASGGTLDASNLLKPALSSGAMKCIGATTFSEYRGIFEKDAALSRRFQKVDVVEPSVEQTVEILKGLKSRFEEHHSVKYALGALQAAAELSAKYINDRHLPDKAIDVIDEAGAAQRILPKSKQKKTITRNEVEDIVAKIARIPPASVSSDDRGKLKSLDRDLKSVVFGQDPAIDALAAAIKMARSGLGKPDKPIGSFLFSGPTGVGKTEVAKQLAYILGIELIRFDMSEYMERHAVSRLIGAPPGYVGFDQGGLLTEAVTKKPHSVLLLDEIEKAHPDVFNVLLQVMDHGALTDNNGRKADFRNVIIIMTTNAGAETMNKSTIGFTNKREQGDEMGDIKRLFTPEFRNRLDAIVSFRALDEEIILRVVDKFLLQLESQLAEKKVEVSFTDALRKHLAKKGFDPLMGARPMQRLIQDTIRRALADELLFGRLVDGGRLTVDVDEAGEVQLDIQPAPGKKDNKPKAEPATAG</sequence>
<name>A0A4V6PU83_9BURK</name>
<dbReference type="Gene3D" id="1.10.8.60">
    <property type="match status" value="2"/>
</dbReference>
<proteinExistence type="inferred from homology"/>
<dbReference type="EMBL" id="SNXE01000002">
    <property type="protein sequence ID" value="TDP11856.1"/>
    <property type="molecule type" value="Genomic_DNA"/>
</dbReference>
<dbReference type="InterPro" id="IPR019489">
    <property type="entry name" value="Clp_ATPase_C"/>
</dbReference>
<dbReference type="Pfam" id="PF07724">
    <property type="entry name" value="AAA_2"/>
    <property type="match status" value="1"/>
</dbReference>
<dbReference type="GO" id="GO:0034605">
    <property type="term" value="P:cellular response to heat"/>
    <property type="evidence" value="ECO:0007669"/>
    <property type="project" value="TreeGrafter"/>
</dbReference>
<feature type="region of interest" description="Disordered" evidence="9">
    <location>
        <begin position="755"/>
        <end position="777"/>
    </location>
</feature>
<dbReference type="GO" id="GO:0005524">
    <property type="term" value="F:ATP binding"/>
    <property type="evidence" value="ECO:0007669"/>
    <property type="project" value="UniProtKB-KW"/>
</dbReference>
<keyword evidence="2 7" id="KW-0677">Repeat</keyword>
<protein>
    <submittedName>
        <fullName evidence="11">ATP-dependent Clp protease ATP-binding subunit ClpA</fullName>
    </submittedName>
</protein>
<dbReference type="InterPro" id="IPR027417">
    <property type="entry name" value="P-loop_NTPase"/>
</dbReference>
<dbReference type="Pfam" id="PF10431">
    <property type="entry name" value="ClpB_D2-small"/>
    <property type="match status" value="1"/>
</dbReference>
<dbReference type="NCBIfam" id="TIGR02639">
    <property type="entry name" value="ClpA"/>
    <property type="match status" value="1"/>
</dbReference>
<evidence type="ECO:0000256" key="8">
    <source>
        <dbReference type="RuleBase" id="RU004432"/>
    </source>
</evidence>
<dbReference type="FunFam" id="3.40.50.300:FF:000025">
    <property type="entry name" value="ATP-dependent Clp protease subunit"/>
    <property type="match status" value="1"/>
</dbReference>
<keyword evidence="4 8" id="KW-0067">ATP-binding</keyword>
<dbReference type="InterPro" id="IPR001270">
    <property type="entry name" value="ClpA/B"/>
</dbReference>
<dbReference type="Pfam" id="PF00004">
    <property type="entry name" value="AAA"/>
    <property type="match status" value="1"/>
</dbReference>
<dbReference type="Gene3D" id="3.40.50.300">
    <property type="entry name" value="P-loop containing nucleotide triphosphate hydrolases"/>
    <property type="match status" value="2"/>
</dbReference>